<accession>A0AAV1ZIG4</accession>
<evidence type="ECO:0000313" key="2">
    <source>
        <dbReference type="EMBL" id="CAL1271364.1"/>
    </source>
</evidence>
<organism evidence="2 3">
    <name type="scientific">Larinioides sclopetarius</name>
    <dbReference type="NCBI Taxonomy" id="280406"/>
    <lineage>
        <taxon>Eukaryota</taxon>
        <taxon>Metazoa</taxon>
        <taxon>Ecdysozoa</taxon>
        <taxon>Arthropoda</taxon>
        <taxon>Chelicerata</taxon>
        <taxon>Arachnida</taxon>
        <taxon>Araneae</taxon>
        <taxon>Araneomorphae</taxon>
        <taxon>Entelegynae</taxon>
        <taxon>Araneoidea</taxon>
        <taxon>Araneidae</taxon>
        <taxon>Larinioides</taxon>
    </lineage>
</organism>
<dbReference type="EMBL" id="CAXIEN010000054">
    <property type="protein sequence ID" value="CAL1271364.1"/>
    <property type="molecule type" value="Genomic_DNA"/>
</dbReference>
<dbReference type="Proteomes" id="UP001497382">
    <property type="component" value="Unassembled WGS sequence"/>
</dbReference>
<gene>
    <name evidence="2" type="ORF">LARSCL_LOCUS5780</name>
</gene>
<feature type="signal peptide" evidence="1">
    <location>
        <begin position="1"/>
        <end position="22"/>
    </location>
</feature>
<evidence type="ECO:0000313" key="3">
    <source>
        <dbReference type="Proteomes" id="UP001497382"/>
    </source>
</evidence>
<reference evidence="2 3" key="1">
    <citation type="submission" date="2024-04" db="EMBL/GenBank/DDBJ databases">
        <authorList>
            <person name="Rising A."/>
            <person name="Reimegard J."/>
            <person name="Sonavane S."/>
            <person name="Akerstrom W."/>
            <person name="Nylinder S."/>
            <person name="Hedman E."/>
            <person name="Kallberg Y."/>
        </authorList>
    </citation>
    <scope>NUCLEOTIDE SEQUENCE [LARGE SCALE GENOMIC DNA]</scope>
</reference>
<evidence type="ECO:0000256" key="1">
    <source>
        <dbReference type="SAM" id="SignalP"/>
    </source>
</evidence>
<feature type="chain" id="PRO_5043808008" evidence="1">
    <location>
        <begin position="23"/>
        <end position="97"/>
    </location>
</feature>
<comment type="caution">
    <text evidence="2">The sequence shown here is derived from an EMBL/GenBank/DDBJ whole genome shotgun (WGS) entry which is preliminary data.</text>
</comment>
<protein>
    <submittedName>
        <fullName evidence="2">Uncharacterized protein</fullName>
    </submittedName>
</protein>
<dbReference type="AlphaFoldDB" id="A0AAV1ZIG4"/>
<proteinExistence type="predicted"/>
<keyword evidence="3" id="KW-1185">Reference proteome</keyword>
<sequence length="97" mass="11275">MFKVGIFAAFVLFFFLIEIAAGQKPPRAYAKSKCEKRIKNETMLEQCKTCVEQYSLPEYPSKTEARANDLLLLLLRCRSHRLTFDSFSDRHNLVLNN</sequence>
<keyword evidence="1" id="KW-0732">Signal</keyword>
<name>A0AAV1ZIG4_9ARAC</name>